<dbReference type="FunFam" id="1.20.5.1500:FF:000001">
    <property type="entry name" value="Nucleosome assembly protein 1-like 1"/>
    <property type="match status" value="1"/>
</dbReference>
<evidence type="ECO:0000256" key="2">
    <source>
        <dbReference type="ARBA" id="ARBA00004167"/>
    </source>
</evidence>
<dbReference type="FunFam" id="3.30.1120.90:FF:000005">
    <property type="entry name" value="Nucleosome assembly protein11"/>
    <property type="match status" value="1"/>
</dbReference>
<dbReference type="GO" id="GO:0016020">
    <property type="term" value="C:membrane"/>
    <property type="evidence" value="ECO:0007669"/>
    <property type="project" value="UniProtKB-SubCell"/>
</dbReference>
<reference evidence="12" key="1">
    <citation type="submission" date="2022-11" db="EMBL/GenBank/DDBJ databases">
        <authorList>
            <person name="Hyden B.L."/>
            <person name="Feng K."/>
            <person name="Yates T."/>
            <person name="Jawdy S."/>
            <person name="Smart L.B."/>
            <person name="Muchero W."/>
        </authorList>
    </citation>
    <scope>NUCLEOTIDE SEQUENCE</scope>
    <source>
        <tissue evidence="12">Shoot tip</tissue>
    </source>
</reference>
<keyword evidence="13" id="KW-1185">Reference proteome</keyword>
<evidence type="ECO:0000256" key="9">
    <source>
        <dbReference type="RuleBase" id="RU003876"/>
    </source>
</evidence>
<proteinExistence type="inferred from homology"/>
<comment type="caution">
    <text evidence="12">The sequence shown here is derived from an EMBL/GenBank/DDBJ whole genome shotgun (WGS) entry which is preliminary data.</text>
</comment>
<evidence type="ECO:0000256" key="8">
    <source>
        <dbReference type="ARBA" id="ARBA00023242"/>
    </source>
</evidence>
<evidence type="ECO:0000256" key="10">
    <source>
        <dbReference type="SAM" id="MobiDB-lite"/>
    </source>
</evidence>
<dbReference type="Proteomes" id="UP001151752">
    <property type="component" value="Chromosome 3"/>
</dbReference>
<dbReference type="Pfam" id="PF13947">
    <property type="entry name" value="GUB_WAK_bind"/>
    <property type="match status" value="1"/>
</dbReference>
<feature type="compositionally biased region" description="Acidic residues" evidence="10">
    <location>
        <begin position="528"/>
        <end position="540"/>
    </location>
</feature>
<dbReference type="GO" id="GO:0030247">
    <property type="term" value="F:polysaccharide binding"/>
    <property type="evidence" value="ECO:0007669"/>
    <property type="project" value="InterPro"/>
</dbReference>
<keyword evidence="7" id="KW-0143">Chaperone</keyword>
<evidence type="ECO:0000313" key="12">
    <source>
        <dbReference type="EMBL" id="KAJ6696294.1"/>
    </source>
</evidence>
<feature type="compositionally biased region" description="Acidic residues" evidence="10">
    <location>
        <begin position="511"/>
        <end position="521"/>
    </location>
</feature>
<evidence type="ECO:0000256" key="1">
    <source>
        <dbReference type="ARBA" id="ARBA00004123"/>
    </source>
</evidence>
<comment type="subcellular location">
    <subcellularLocation>
        <location evidence="3">Cytoplasm</location>
    </subcellularLocation>
    <subcellularLocation>
        <location evidence="2">Membrane</location>
        <topology evidence="2">Single-pass membrane protein</topology>
    </subcellularLocation>
    <subcellularLocation>
        <location evidence="1">Nucleus</location>
    </subcellularLocation>
</comment>
<dbReference type="Gene3D" id="1.20.5.1500">
    <property type="match status" value="1"/>
</dbReference>
<evidence type="ECO:0000256" key="3">
    <source>
        <dbReference type="ARBA" id="ARBA00004496"/>
    </source>
</evidence>
<dbReference type="GO" id="GO:0000724">
    <property type="term" value="P:double-strand break repair via homologous recombination"/>
    <property type="evidence" value="ECO:0007669"/>
    <property type="project" value="UniProtKB-ARBA"/>
</dbReference>
<evidence type="ECO:0000256" key="5">
    <source>
        <dbReference type="ARBA" id="ARBA00022490"/>
    </source>
</evidence>
<feature type="compositionally biased region" description="Acidic residues" evidence="10">
    <location>
        <begin position="488"/>
        <end position="504"/>
    </location>
</feature>
<keyword evidence="6" id="KW-0732">Signal</keyword>
<keyword evidence="5" id="KW-0963">Cytoplasm</keyword>
<dbReference type="InterPro" id="IPR002164">
    <property type="entry name" value="NAP_family"/>
</dbReference>
<keyword evidence="8" id="KW-0539">Nucleus</keyword>
<comment type="similarity">
    <text evidence="4 9">Belongs to the nucleosome assembly protein (NAP) family.</text>
</comment>
<dbReference type="GO" id="GO:0005737">
    <property type="term" value="C:cytoplasm"/>
    <property type="evidence" value="ECO:0007669"/>
    <property type="project" value="UniProtKB-SubCell"/>
</dbReference>
<dbReference type="EMBL" id="JAPFFM010000017">
    <property type="protein sequence ID" value="KAJ6696294.1"/>
    <property type="molecule type" value="Genomic_DNA"/>
</dbReference>
<dbReference type="SUPFAM" id="SSF143113">
    <property type="entry name" value="NAP-like"/>
    <property type="match status" value="1"/>
</dbReference>
<dbReference type="GO" id="GO:0006334">
    <property type="term" value="P:nucleosome assembly"/>
    <property type="evidence" value="ECO:0007669"/>
    <property type="project" value="InterPro"/>
</dbReference>
<evidence type="ECO:0000313" key="13">
    <source>
        <dbReference type="Proteomes" id="UP001151752"/>
    </source>
</evidence>
<evidence type="ECO:0000259" key="11">
    <source>
        <dbReference type="Pfam" id="PF13947"/>
    </source>
</evidence>
<evidence type="ECO:0000256" key="7">
    <source>
        <dbReference type="ARBA" id="ARBA00023186"/>
    </source>
</evidence>
<reference evidence="12" key="2">
    <citation type="journal article" date="2023" name="Int. J. Mol. Sci.">
        <title>De Novo Assembly and Annotation of 11 Diverse Shrub Willow (Salix) Genomes Reveals Novel Gene Organization in Sex-Linked Regions.</title>
        <authorList>
            <person name="Hyden B."/>
            <person name="Feng K."/>
            <person name="Yates T.B."/>
            <person name="Jawdy S."/>
            <person name="Cereghino C."/>
            <person name="Smart L.B."/>
            <person name="Muchero W."/>
        </authorList>
    </citation>
    <scope>NUCLEOTIDE SEQUENCE</scope>
    <source>
        <tissue evidence="12">Shoot tip</tissue>
    </source>
</reference>
<evidence type="ECO:0000256" key="6">
    <source>
        <dbReference type="ARBA" id="ARBA00022729"/>
    </source>
</evidence>
<dbReference type="Pfam" id="PF00956">
    <property type="entry name" value="NAP"/>
    <property type="match status" value="1"/>
</dbReference>
<dbReference type="Gene3D" id="3.30.1120.90">
    <property type="entry name" value="Nucleosome assembly protein"/>
    <property type="match status" value="1"/>
</dbReference>
<organism evidence="12 13">
    <name type="scientific">Salix koriyanagi</name>
    <dbReference type="NCBI Taxonomy" id="2511006"/>
    <lineage>
        <taxon>Eukaryota</taxon>
        <taxon>Viridiplantae</taxon>
        <taxon>Streptophyta</taxon>
        <taxon>Embryophyta</taxon>
        <taxon>Tracheophyta</taxon>
        <taxon>Spermatophyta</taxon>
        <taxon>Magnoliopsida</taxon>
        <taxon>eudicotyledons</taxon>
        <taxon>Gunneridae</taxon>
        <taxon>Pentapetalae</taxon>
        <taxon>rosids</taxon>
        <taxon>fabids</taxon>
        <taxon>Malpighiales</taxon>
        <taxon>Salicaceae</taxon>
        <taxon>Saliceae</taxon>
        <taxon>Salix</taxon>
    </lineage>
</organism>
<feature type="region of interest" description="Disordered" evidence="10">
    <location>
        <begin position="488"/>
        <end position="653"/>
    </location>
</feature>
<dbReference type="InterPro" id="IPR025287">
    <property type="entry name" value="WAK_GUB"/>
</dbReference>
<feature type="compositionally biased region" description="Basic and acidic residues" evidence="10">
    <location>
        <begin position="552"/>
        <end position="647"/>
    </location>
</feature>
<name>A0A9Q0PXM9_9ROSI</name>
<dbReference type="GO" id="GO:0042393">
    <property type="term" value="F:histone binding"/>
    <property type="evidence" value="ECO:0007669"/>
    <property type="project" value="UniProtKB-ARBA"/>
</dbReference>
<dbReference type="GO" id="GO:0005634">
    <property type="term" value="C:nucleus"/>
    <property type="evidence" value="ECO:0007669"/>
    <property type="project" value="UniProtKB-SubCell"/>
</dbReference>
<feature type="domain" description="Wall-associated receptor kinase galacturonan-binding" evidence="11">
    <location>
        <begin position="8"/>
        <end position="67"/>
    </location>
</feature>
<accession>A0A9Q0PXM9</accession>
<evidence type="ECO:0000256" key="4">
    <source>
        <dbReference type="ARBA" id="ARBA00009947"/>
    </source>
</evidence>
<dbReference type="PANTHER" id="PTHR11875">
    <property type="entry name" value="TESTIS-SPECIFIC Y-ENCODED PROTEIN"/>
    <property type="match status" value="1"/>
</dbReference>
<sequence length="665" mass="77443">MLWESWGGHRYIRFPFWIKDRQPYQRGYPGFALSCNEGDDIVLELPTAGKLHIEKIDYRNQVIHASDPQGCLLRQHSNFNSSVFNLQFEKSKVNFTIFNCSLNNTRPLNWMAPCLSTAHYDVLAVDSELSIEGTESFLSCTKVYDLPVPHDIHLSWSSPNCGSCEATGKQCRLRKNSITELETECYGLHKEFELCIACGFEHIRSTCCKAICTFSSPKHSLMSNYNMNVSLSPKVSKRVECLRHLQSQHDELEAQFLEERKALEAKYQKLFQPLYTKRCEIVNGLKEVDRVMSAELYSIEEDQATNEKGVPEFWLTAMKNQEVLAEEIKGQDEGALKFIKDIKWSRLQSPEGFKLEFYFNPCPYFKNSVLTKTYHIIDESDHILSQAIGTEIEWYPGKCLTKKVVKKKPRMGSKKTKTITTLKICESFFTFFNPPHIPESVDELDDDAYDELQDRIEHDYDVGIIIRDKIIRHAVSWFTGEAIEDDELDGINYDDNDDDDDDKEDEKNIDADDNDDDDDKEDEKNIDADDNGDDDDDNDKEDQKSINADDNESNKEAEQEKKRKQGVEKDNSEHHEEDRERKRCLKKDEKNNDADDNNDKEVEQEEKRKEGVKKDINKDHDDSYDEERNWILKKDVNDDDDEKKNDSIDNDNGFWVRYQPLRFRL</sequence>
<dbReference type="AlphaFoldDB" id="A0A9Q0PXM9"/>
<protein>
    <submittedName>
        <fullName evidence="12">TESTIS-SPECIFIC Y-ENCODED PROTEIN</fullName>
    </submittedName>
</protein>
<gene>
    <name evidence="12" type="ORF">OIU74_015229</name>
</gene>
<dbReference type="InterPro" id="IPR037231">
    <property type="entry name" value="NAP-like_sf"/>
</dbReference>